<dbReference type="InterPro" id="IPR040676">
    <property type="entry name" value="DUF5641"/>
</dbReference>
<dbReference type="InterPro" id="IPR008042">
    <property type="entry name" value="Retrotrans_Pao"/>
</dbReference>
<feature type="domain" description="Integrase catalytic" evidence="11">
    <location>
        <begin position="1390"/>
        <end position="1578"/>
    </location>
</feature>
<keyword evidence="6" id="KW-0255">Endonuclease</keyword>
<dbReference type="SUPFAM" id="SSF49785">
    <property type="entry name" value="Galactose-binding domain-like"/>
    <property type="match status" value="1"/>
</dbReference>
<evidence type="ECO:0000256" key="5">
    <source>
        <dbReference type="ARBA" id="ARBA00022722"/>
    </source>
</evidence>
<evidence type="ECO:0000313" key="14">
    <source>
        <dbReference type="Proteomes" id="UP001154078"/>
    </source>
</evidence>
<dbReference type="CDD" id="cd00303">
    <property type="entry name" value="retropepsin_like"/>
    <property type="match status" value="1"/>
</dbReference>
<dbReference type="PANTHER" id="PTHR47331:SF1">
    <property type="entry name" value="GAG-LIKE PROTEIN"/>
    <property type="match status" value="1"/>
</dbReference>
<protein>
    <recommendedName>
        <fullName evidence="15">Pro-Pol polyprotein</fullName>
    </recommendedName>
</protein>
<keyword evidence="9" id="KW-0863">Zinc-finger</keyword>
<sequence>MKCLTVELIKQIWSIFELFSWLLFKGETKLESGNRTIPVSLDNIASFELLARYFVICTLELVDDSRLESSLWVDGLVTVEAEWRLVQDRFEELKALDKVIFEQLAEAEVVEEEFEAELEACDQYIEKYHAMHVTCVKLLSPTNATVAETSSVETEEVENQGDDTTATRRVAARGQFKKIDEAIRIDEHDKIEYLIQATVPGSRARRLVESFPAVAENYPKIVDSLKSRFGREDLQTEVYVRELLKLILVNATAPEKLDIASLYDKIETQLRALDTLGDLLRVWQRTSASICISNSNAEVENEQRIVLASEGFGIVPANNTFKVTEKQCYRERRSLFKGGSNLPTAAGLINQSMNKCVFCEGTHESENCFKAQGMSFEQKKQILSQKKACFKCLKTGHLARQCRVKLRCLICSKIHATLICADLPAYLKTGDEKKEATIHKIKSPVNNNKTETLSSSNFTDSSVLLPTLKVNVETKNGLRKVRALIDSGSQKSYIVKAIAQRLGYRSKRKERVVHGLFGGSKVEQLHECYDVTLVSGNRFNFQIHGPAYEELCQLGVCIEDVNNYEPIELLLGADIAGAIYTGEKRVLSCGLVALGTVFGWTVMGKVNNVKPTFNATLSCLVRDLAISELWELDVLGIKDPSEKKSREEMTEAAQQFFNDTTERDSEDRYVVRLPWIEDHPPLPTNYEIAEKRLQVVCKKLEQKQLFDTYNKVLEEWLKEGIIEELKDDDKQGHYLPHRAVVKENSTTRVRPVFDSSAHKENKSSLNQCLEKGANLVKLIPSIILRFREGKIGVISDIKKAFLQISVCESDRNFFKFLWVDLQGNQRVFRHRRVVFGVSSSPFLLGATINLHLKTCLEKCKSEILNYSSDTVKRLDKSFYVDNCVTSLHDKQSLTKFIQEAKHVMSEAQFDLRGWESTGGLENSSTVVSVLGLKWFPEEDLLTVNTENVKDIEDKERKITKRFILSVTQRLFDPIGVICPVTLKPKLLLQTLWEKGVNWDEEVDDNTVREFSQWLKELSLLQKVQIPRWIGLDPQLNQALSLHVFCDASKNAYSAVIYLRVVQDGQVIVHLTAAKSRVAPLKKLTIPRLELLAATIGARLCQSILENFEGNKNCYFWSDSTTVLAWIKRKEEWTVFVTNRVNEIRQMTNVDNWNHVPGSQNPADLPSRGCSPKVLLESHWWEGPDWLKEEPLRYPQGEAENNEGEILCERKRKLVVSMLNDARTDEFHLYYFSQYSKTIRMMAWIVRLVFNVRNHEQKRTGEITAEEQEKAERFVLKSIQDEAFDGDKDKRLSTLPIFKDEYGLIRIKTKICNRKDSDEFRFPIVLPPKHEIVGRLIFQLDKDTCHSGVQALMSSLREKYWVLGGRRAIKTVVNQCIVCRRFESKRFEAVVPSLPNDRVRDAVTYEITGVDLAGPLFLREGSKAWICLFTCAVYRAVHLEVVTSLSTQHFIQALRRFVARRGRPRTIYSDNGTNFTGAENAFRNLDWSTILHYTTAQRIVWKFNPPSAAWWGGFWERLIGMLKQLLRKVLGKARVNLEELNTLLCDCEAVMNARPLTYVSSDPKDLVPLTPAMFTRELVQEGVPDCDAKDGSSLNRRIKYLQKLRENLRNRFRNEYLGQLKIITNNITKRSVRVGEVVLLGNDCDKRIAWPLGRIIEIIPGKDQEVRLVRVATSKGQLLRPIQRLYPLEVVSKTVSNSADEESAEKDALEDEVQLPVVEIKENPEHEENDSDSAVVKTKSRAPECKGVVTRYGRVTRVPKRFFTQLSWRDIQHLTVLTSKRNSLFDAKGRFRWTMNGVGLEFNHLFGFGVLDAGAMVALAKQWKTVPPRYHCDAGTVSEIKQIPSKNSLVMEITTNSCEGDKTEVKYLEHVQAVITLNSTRRGDVELFLTSPMGTRSMILSKRVNDDDSRDGFSKWPFMTTHTWGEYPQGKWVLEASFNSDVPQSGFIKEWNLMLHGTKDPPYTELSALDPHSKLAIVKKAHEGRTKI</sequence>
<evidence type="ECO:0000256" key="6">
    <source>
        <dbReference type="ARBA" id="ARBA00022759"/>
    </source>
</evidence>
<evidence type="ECO:0000256" key="7">
    <source>
        <dbReference type="ARBA" id="ARBA00022801"/>
    </source>
</evidence>
<dbReference type="Proteomes" id="UP001154078">
    <property type="component" value="Chromosome 2"/>
</dbReference>
<dbReference type="InterPro" id="IPR001969">
    <property type="entry name" value="Aspartic_peptidase_AS"/>
</dbReference>
<dbReference type="InterPro" id="IPR001878">
    <property type="entry name" value="Znf_CCHC"/>
</dbReference>
<dbReference type="Pfam" id="PF01483">
    <property type="entry name" value="P_proprotein"/>
    <property type="match status" value="1"/>
</dbReference>
<feature type="domain" description="P/Homo B" evidence="12">
    <location>
        <begin position="1824"/>
        <end position="1960"/>
    </location>
</feature>
<evidence type="ECO:0000256" key="1">
    <source>
        <dbReference type="ARBA" id="ARBA00005325"/>
    </source>
</evidence>
<accession>A0A9P0AYS8</accession>
<dbReference type="PROSITE" id="PS00141">
    <property type="entry name" value="ASP_PROTEASE"/>
    <property type="match status" value="1"/>
</dbReference>
<evidence type="ECO:0000259" key="12">
    <source>
        <dbReference type="PROSITE" id="PS51829"/>
    </source>
</evidence>
<dbReference type="GO" id="GO:0004190">
    <property type="term" value="F:aspartic-type endopeptidase activity"/>
    <property type="evidence" value="ECO:0007669"/>
    <property type="project" value="InterPro"/>
</dbReference>
<dbReference type="InterPro" id="IPR036875">
    <property type="entry name" value="Znf_CCHC_sf"/>
</dbReference>
<dbReference type="Pfam" id="PF05380">
    <property type="entry name" value="Peptidase_A17"/>
    <property type="match status" value="1"/>
</dbReference>
<keyword evidence="9" id="KW-0862">Zinc</keyword>
<dbReference type="PROSITE" id="PS51829">
    <property type="entry name" value="P_HOMO_B"/>
    <property type="match status" value="1"/>
</dbReference>
<dbReference type="InterPro" id="IPR012337">
    <property type="entry name" value="RNaseH-like_sf"/>
</dbReference>
<keyword evidence="5" id="KW-0540">Nuclease</keyword>
<evidence type="ECO:0000256" key="3">
    <source>
        <dbReference type="ARBA" id="ARBA00022679"/>
    </source>
</evidence>
<dbReference type="Gene3D" id="2.60.120.260">
    <property type="entry name" value="Galactose-binding domain-like"/>
    <property type="match status" value="1"/>
</dbReference>
<keyword evidence="3" id="KW-0808">Transferase</keyword>
<dbReference type="GO" id="GO:0042575">
    <property type="term" value="C:DNA polymerase complex"/>
    <property type="evidence" value="ECO:0007669"/>
    <property type="project" value="UniProtKB-ARBA"/>
</dbReference>
<dbReference type="SUPFAM" id="SSF56672">
    <property type="entry name" value="DNA/RNA polymerases"/>
    <property type="match status" value="1"/>
</dbReference>
<keyword evidence="4" id="KW-0548">Nucleotidyltransferase</keyword>
<dbReference type="GO" id="GO:0008270">
    <property type="term" value="F:zinc ion binding"/>
    <property type="evidence" value="ECO:0007669"/>
    <property type="project" value="UniProtKB-KW"/>
</dbReference>
<dbReference type="InterPro" id="IPR005312">
    <property type="entry name" value="DUF1759"/>
</dbReference>
<dbReference type="InterPro" id="IPR041588">
    <property type="entry name" value="Integrase_H2C2"/>
</dbReference>
<dbReference type="PANTHER" id="PTHR47331">
    <property type="entry name" value="PHD-TYPE DOMAIN-CONTAINING PROTEIN"/>
    <property type="match status" value="1"/>
</dbReference>
<evidence type="ECO:0000256" key="8">
    <source>
        <dbReference type="ARBA" id="ARBA00022918"/>
    </source>
</evidence>
<organism evidence="13 14">
    <name type="scientific">Brassicogethes aeneus</name>
    <name type="common">Rape pollen beetle</name>
    <name type="synonym">Meligethes aeneus</name>
    <dbReference type="NCBI Taxonomy" id="1431903"/>
    <lineage>
        <taxon>Eukaryota</taxon>
        <taxon>Metazoa</taxon>
        <taxon>Ecdysozoa</taxon>
        <taxon>Arthropoda</taxon>
        <taxon>Hexapoda</taxon>
        <taxon>Insecta</taxon>
        <taxon>Pterygota</taxon>
        <taxon>Neoptera</taxon>
        <taxon>Endopterygota</taxon>
        <taxon>Coleoptera</taxon>
        <taxon>Polyphaga</taxon>
        <taxon>Cucujiformia</taxon>
        <taxon>Nitidulidae</taxon>
        <taxon>Meligethinae</taxon>
        <taxon>Brassicogethes</taxon>
    </lineage>
</organism>
<dbReference type="Gene3D" id="3.30.420.10">
    <property type="entry name" value="Ribonuclease H-like superfamily/Ribonuclease H"/>
    <property type="match status" value="1"/>
</dbReference>
<dbReference type="GO" id="GO:0004252">
    <property type="term" value="F:serine-type endopeptidase activity"/>
    <property type="evidence" value="ECO:0007669"/>
    <property type="project" value="InterPro"/>
</dbReference>
<evidence type="ECO:0000256" key="4">
    <source>
        <dbReference type="ARBA" id="ARBA00022695"/>
    </source>
</evidence>
<dbReference type="GO" id="GO:0006508">
    <property type="term" value="P:proteolysis"/>
    <property type="evidence" value="ECO:0007669"/>
    <property type="project" value="UniProtKB-KW"/>
</dbReference>
<evidence type="ECO:0008006" key="15">
    <source>
        <dbReference type="Google" id="ProtNLM"/>
    </source>
</evidence>
<keyword evidence="8" id="KW-0695">RNA-directed DNA polymerase</keyword>
<dbReference type="Pfam" id="PF17921">
    <property type="entry name" value="Integrase_H2C2"/>
    <property type="match status" value="1"/>
</dbReference>
<dbReference type="GO" id="GO:0003964">
    <property type="term" value="F:RNA-directed DNA polymerase activity"/>
    <property type="evidence" value="ECO:0007669"/>
    <property type="project" value="UniProtKB-KW"/>
</dbReference>
<evidence type="ECO:0000313" key="13">
    <source>
        <dbReference type="EMBL" id="CAH0550893.1"/>
    </source>
</evidence>
<dbReference type="GO" id="GO:0015074">
    <property type="term" value="P:DNA integration"/>
    <property type="evidence" value="ECO:0007669"/>
    <property type="project" value="InterPro"/>
</dbReference>
<dbReference type="InterPro" id="IPR036852">
    <property type="entry name" value="Peptidase_S8/S53_dom_sf"/>
</dbReference>
<reference evidence="13" key="1">
    <citation type="submission" date="2021-12" db="EMBL/GenBank/DDBJ databases">
        <authorList>
            <person name="King R."/>
        </authorList>
    </citation>
    <scope>NUCLEOTIDE SEQUENCE</scope>
</reference>
<dbReference type="OrthoDB" id="8061640at2759"/>
<name>A0A9P0AYS8_BRAAE</name>
<dbReference type="Gene3D" id="2.40.70.10">
    <property type="entry name" value="Acid Proteases"/>
    <property type="match status" value="1"/>
</dbReference>
<dbReference type="InterPro" id="IPR021109">
    <property type="entry name" value="Peptidase_aspartic_dom_sf"/>
</dbReference>
<dbReference type="InterPro" id="IPR036397">
    <property type="entry name" value="RNaseH_sf"/>
</dbReference>
<dbReference type="InterPro" id="IPR002884">
    <property type="entry name" value="P_dom"/>
</dbReference>
<evidence type="ECO:0000259" key="11">
    <source>
        <dbReference type="PROSITE" id="PS50994"/>
    </source>
</evidence>
<keyword evidence="14" id="KW-1185">Reference proteome</keyword>
<dbReference type="Pfam" id="PF18701">
    <property type="entry name" value="DUF5641"/>
    <property type="match status" value="1"/>
</dbReference>
<dbReference type="SUPFAM" id="SSF53098">
    <property type="entry name" value="Ribonuclease H-like"/>
    <property type="match status" value="1"/>
</dbReference>
<keyword evidence="7" id="KW-0378">Hydrolase</keyword>
<evidence type="ECO:0000259" key="10">
    <source>
        <dbReference type="PROSITE" id="PS50158"/>
    </source>
</evidence>
<dbReference type="PROSITE" id="PS50158">
    <property type="entry name" value="ZF_CCHC"/>
    <property type="match status" value="1"/>
</dbReference>
<dbReference type="SMART" id="SM00343">
    <property type="entry name" value="ZnF_C2HC"/>
    <property type="match status" value="1"/>
</dbReference>
<evidence type="ECO:0000256" key="9">
    <source>
        <dbReference type="PROSITE-ProRule" id="PRU00047"/>
    </source>
</evidence>
<proteinExistence type="inferred from homology"/>
<dbReference type="Pfam" id="PF03564">
    <property type="entry name" value="DUF1759"/>
    <property type="match status" value="1"/>
</dbReference>
<evidence type="ECO:0000256" key="2">
    <source>
        <dbReference type="ARBA" id="ARBA00022670"/>
    </source>
</evidence>
<dbReference type="InterPro" id="IPR043502">
    <property type="entry name" value="DNA/RNA_pol_sf"/>
</dbReference>
<dbReference type="SUPFAM" id="SSF57756">
    <property type="entry name" value="Retrovirus zinc finger-like domains"/>
    <property type="match status" value="1"/>
</dbReference>
<keyword evidence="2" id="KW-0645">Protease</keyword>
<dbReference type="Gene3D" id="3.40.50.200">
    <property type="entry name" value="Peptidase S8/S53 domain"/>
    <property type="match status" value="1"/>
</dbReference>
<dbReference type="InterPro" id="IPR001584">
    <property type="entry name" value="Integrase_cat-core"/>
</dbReference>
<comment type="similarity">
    <text evidence="1">Belongs to the peptidase S8 family. Furin subfamily.</text>
</comment>
<dbReference type="GO" id="GO:0003676">
    <property type="term" value="F:nucleic acid binding"/>
    <property type="evidence" value="ECO:0007669"/>
    <property type="project" value="InterPro"/>
</dbReference>
<keyword evidence="9" id="KW-0479">Metal-binding</keyword>
<dbReference type="EMBL" id="OV121133">
    <property type="protein sequence ID" value="CAH0550893.1"/>
    <property type="molecule type" value="Genomic_DNA"/>
</dbReference>
<dbReference type="GO" id="GO:0004519">
    <property type="term" value="F:endonuclease activity"/>
    <property type="evidence" value="ECO:0007669"/>
    <property type="project" value="UniProtKB-KW"/>
</dbReference>
<dbReference type="InterPro" id="IPR008979">
    <property type="entry name" value="Galactose-bd-like_sf"/>
</dbReference>
<dbReference type="FunFam" id="2.60.120.260:FF:000020">
    <property type="entry name" value="neuroendocrine convertase 2"/>
    <property type="match status" value="1"/>
</dbReference>
<gene>
    <name evidence="13" type="ORF">MELIAE_LOCUS3611</name>
</gene>
<dbReference type="PROSITE" id="PS50994">
    <property type="entry name" value="INTEGRASE"/>
    <property type="match status" value="1"/>
</dbReference>
<feature type="domain" description="CCHC-type" evidence="10">
    <location>
        <begin position="389"/>
        <end position="403"/>
    </location>
</feature>